<dbReference type="InterPro" id="IPR036396">
    <property type="entry name" value="Cyt_P450_sf"/>
</dbReference>
<evidence type="ECO:0000256" key="13">
    <source>
        <dbReference type="PIRSR" id="PIRSR602401-1"/>
    </source>
</evidence>
<keyword evidence="6 13" id="KW-0479">Metal-binding</keyword>
<name>A0A1I8MJK1_MUSDO</name>
<dbReference type="Gene3D" id="1.10.630.10">
    <property type="entry name" value="Cytochrome P450"/>
    <property type="match status" value="1"/>
</dbReference>
<dbReference type="VEuPathDB" id="VectorBase:MDOA005576"/>
<evidence type="ECO:0000256" key="1">
    <source>
        <dbReference type="ARBA" id="ARBA00001971"/>
    </source>
</evidence>
<dbReference type="Pfam" id="PF00067">
    <property type="entry name" value="p450"/>
    <property type="match status" value="1"/>
</dbReference>
<dbReference type="GO" id="GO:0004497">
    <property type="term" value="F:monooxygenase activity"/>
    <property type="evidence" value="ECO:0007669"/>
    <property type="project" value="UniProtKB-KW"/>
</dbReference>
<dbReference type="eggNOG" id="KOG0158">
    <property type="taxonomic scope" value="Eukaryota"/>
</dbReference>
<feature type="transmembrane region" description="Helical" evidence="15">
    <location>
        <begin position="6"/>
        <end position="22"/>
    </location>
</feature>
<comment type="subcellular location">
    <subcellularLocation>
        <location evidence="3">Endoplasmic reticulum membrane</location>
        <topology evidence="3">Peripheral membrane protein</topology>
    </subcellularLocation>
    <subcellularLocation>
        <location evidence="2">Microsome membrane</location>
        <topology evidence="2">Peripheral membrane protein</topology>
    </subcellularLocation>
</comment>
<dbReference type="PANTHER" id="PTHR24292">
    <property type="entry name" value="CYTOCHROME P450"/>
    <property type="match status" value="1"/>
</dbReference>
<evidence type="ECO:0000256" key="10">
    <source>
        <dbReference type="ARBA" id="ARBA00023004"/>
    </source>
</evidence>
<dbReference type="RefSeq" id="XP_005184391.2">
    <property type="nucleotide sequence ID" value="XM_005184334.4"/>
</dbReference>
<evidence type="ECO:0000256" key="15">
    <source>
        <dbReference type="SAM" id="Phobius"/>
    </source>
</evidence>
<dbReference type="PANTHER" id="PTHR24292:SF100">
    <property type="entry name" value="CYTOCHROME P450 6A16, ISOFORM B-RELATED"/>
    <property type="match status" value="1"/>
</dbReference>
<dbReference type="InterPro" id="IPR001128">
    <property type="entry name" value="Cyt_P450"/>
</dbReference>
<comment type="cofactor">
    <cofactor evidence="1 13">
        <name>heme</name>
        <dbReference type="ChEBI" id="CHEBI:30413"/>
    </cofactor>
</comment>
<evidence type="ECO:0000256" key="7">
    <source>
        <dbReference type="ARBA" id="ARBA00022824"/>
    </source>
</evidence>
<dbReference type="KEGG" id="mde:101890041"/>
<keyword evidence="8" id="KW-0492">Microsome</keyword>
<evidence type="ECO:0000256" key="12">
    <source>
        <dbReference type="ARBA" id="ARBA00023136"/>
    </source>
</evidence>
<keyword evidence="12 15" id="KW-0472">Membrane</keyword>
<evidence type="ECO:0000313" key="16">
    <source>
        <dbReference type="EnsemblMetazoa" id="MDOA005576-PA"/>
    </source>
</evidence>
<dbReference type="GO" id="GO:0005789">
    <property type="term" value="C:endoplasmic reticulum membrane"/>
    <property type="evidence" value="ECO:0007669"/>
    <property type="project" value="UniProtKB-SubCell"/>
</dbReference>
<keyword evidence="11 14" id="KW-0503">Monooxygenase</keyword>
<evidence type="ECO:0000256" key="9">
    <source>
        <dbReference type="ARBA" id="ARBA00023002"/>
    </source>
</evidence>
<keyword evidence="15" id="KW-0812">Transmembrane</keyword>
<keyword evidence="9 14" id="KW-0560">Oxidoreductase</keyword>
<evidence type="ECO:0000256" key="3">
    <source>
        <dbReference type="ARBA" id="ARBA00004406"/>
    </source>
</evidence>
<dbReference type="VEuPathDB" id="VectorBase:MDOMA2_005366"/>
<evidence type="ECO:0000256" key="11">
    <source>
        <dbReference type="ARBA" id="ARBA00023033"/>
    </source>
</evidence>
<keyword evidence="7" id="KW-0256">Endoplasmic reticulum</keyword>
<dbReference type="OrthoDB" id="2789670at2759"/>
<keyword evidence="15" id="KW-1133">Transmembrane helix</keyword>
<comment type="similarity">
    <text evidence="4 14">Belongs to the cytochrome P450 family.</text>
</comment>
<evidence type="ECO:0000256" key="8">
    <source>
        <dbReference type="ARBA" id="ARBA00022848"/>
    </source>
</evidence>
<dbReference type="GO" id="GO:0020037">
    <property type="term" value="F:heme binding"/>
    <property type="evidence" value="ECO:0007669"/>
    <property type="project" value="InterPro"/>
</dbReference>
<dbReference type="InterPro" id="IPR050476">
    <property type="entry name" value="Insect_CytP450_Detox"/>
</dbReference>
<dbReference type="InterPro" id="IPR017972">
    <property type="entry name" value="Cyt_P450_CS"/>
</dbReference>
<organism evidence="16">
    <name type="scientific">Musca domestica</name>
    <name type="common">House fly</name>
    <dbReference type="NCBI Taxonomy" id="7370"/>
    <lineage>
        <taxon>Eukaryota</taxon>
        <taxon>Metazoa</taxon>
        <taxon>Ecdysozoa</taxon>
        <taxon>Arthropoda</taxon>
        <taxon>Hexapoda</taxon>
        <taxon>Insecta</taxon>
        <taxon>Pterygota</taxon>
        <taxon>Neoptera</taxon>
        <taxon>Endopterygota</taxon>
        <taxon>Diptera</taxon>
        <taxon>Brachycera</taxon>
        <taxon>Muscomorpha</taxon>
        <taxon>Muscoidea</taxon>
        <taxon>Muscidae</taxon>
        <taxon>Musca</taxon>
    </lineage>
</organism>
<proteinExistence type="inferred from homology"/>
<evidence type="ECO:0000256" key="6">
    <source>
        <dbReference type="ARBA" id="ARBA00022723"/>
    </source>
</evidence>
<dbReference type="AlphaFoldDB" id="A0A1I8MJK1"/>
<dbReference type="GO" id="GO:0005506">
    <property type="term" value="F:iron ion binding"/>
    <property type="evidence" value="ECO:0007669"/>
    <property type="project" value="InterPro"/>
</dbReference>
<dbReference type="PRINTS" id="PR00463">
    <property type="entry name" value="EP450I"/>
</dbReference>
<evidence type="ECO:0000256" key="4">
    <source>
        <dbReference type="ARBA" id="ARBA00010617"/>
    </source>
</evidence>
<dbReference type="InterPro" id="IPR002401">
    <property type="entry name" value="Cyt_P450_E_grp-I"/>
</dbReference>
<dbReference type="PRINTS" id="PR00385">
    <property type="entry name" value="P450"/>
</dbReference>
<dbReference type="GO" id="GO:0016705">
    <property type="term" value="F:oxidoreductase activity, acting on paired donors, with incorporation or reduction of molecular oxygen"/>
    <property type="evidence" value="ECO:0007669"/>
    <property type="project" value="InterPro"/>
</dbReference>
<evidence type="ECO:0000256" key="2">
    <source>
        <dbReference type="ARBA" id="ARBA00004174"/>
    </source>
</evidence>
<accession>A0A1I8MJK1</accession>
<keyword evidence="5 13" id="KW-0349">Heme</keyword>
<evidence type="ECO:0000256" key="5">
    <source>
        <dbReference type="ARBA" id="ARBA00022617"/>
    </source>
</evidence>
<dbReference type="PROSITE" id="PS00086">
    <property type="entry name" value="CYTOCHROME_P450"/>
    <property type="match status" value="1"/>
</dbReference>
<dbReference type="EnsemblMetazoa" id="MDOA005576-RA">
    <property type="protein sequence ID" value="MDOA005576-PA"/>
    <property type="gene ID" value="MDOA005576"/>
</dbReference>
<sequence>MVFLTIFIATVVVVVGYLFYRVREHYNYWNRQNIAHDPPHWMLGNFKGLAANLSLGECVQEVYDKYRMTGPFFGFYWFTKPSAVIVDPQLVKRILIKDFSKFSARGMFHNTEDDPLSGQLFNLDGPKWRNMRVQLTPAFTSGKMKIIFPTMVKISEEVVQVLREDVGQSQAIEIWDLMARFTSDVIGRCAFGIETNSLKNPKSEFRTMGRKGMIEQRGGVLGVAFRLNFPQLAQRLHCKETMPDVEKYFMDLIGETVKYREENNIRCNDFMDMLIDLKNKPLMKSDTGEQLIRLSFGEIAAQAYLFLLAGYETSASSLAFILYELARHEEIQEKVRNEISEVLGKHNQEFSYECMRELTYLEQVINETLRIHSIAPFLNRVASEDYPVPDHPKYVIPKGMPVLIPIEAIQHDERYFPQPKVFDPENFSAEKVAQRDSILHLPFGDGPRNCIGVRFGKMQIFVGLVVLLRNFKFSVCQETPIPMVYSKQGIILCPGKGVPLKVEKL</sequence>
<evidence type="ECO:0008006" key="17">
    <source>
        <dbReference type="Google" id="ProtNLM"/>
    </source>
</evidence>
<protein>
    <recommendedName>
        <fullName evidence="17">Cytochrome P450</fullName>
    </recommendedName>
</protein>
<dbReference type="CDD" id="cd11056">
    <property type="entry name" value="CYP6-like"/>
    <property type="match status" value="1"/>
</dbReference>
<dbReference type="SUPFAM" id="SSF48264">
    <property type="entry name" value="Cytochrome P450"/>
    <property type="match status" value="1"/>
</dbReference>
<gene>
    <name evidence="16" type="primary">101890041</name>
</gene>
<feature type="binding site" description="axial binding residue" evidence="13">
    <location>
        <position position="450"/>
    </location>
    <ligand>
        <name>heme</name>
        <dbReference type="ChEBI" id="CHEBI:30413"/>
    </ligand>
    <ligandPart>
        <name>Fe</name>
        <dbReference type="ChEBI" id="CHEBI:18248"/>
    </ligandPart>
</feature>
<dbReference type="FunFam" id="1.10.630.10:FF:000042">
    <property type="entry name" value="Cytochrome P450"/>
    <property type="match status" value="1"/>
</dbReference>
<keyword evidence="10 13" id="KW-0408">Iron</keyword>
<reference evidence="16" key="1">
    <citation type="submission" date="2020-05" db="UniProtKB">
        <authorList>
            <consortium name="EnsemblMetazoa"/>
        </authorList>
    </citation>
    <scope>IDENTIFICATION</scope>
    <source>
        <strain evidence="16">Aabys</strain>
    </source>
</reference>
<evidence type="ECO:0000256" key="14">
    <source>
        <dbReference type="RuleBase" id="RU000461"/>
    </source>
</evidence>